<protein>
    <submittedName>
        <fullName evidence="1">Uncharacterized protein</fullName>
    </submittedName>
</protein>
<evidence type="ECO:0000313" key="2">
    <source>
        <dbReference type="Proteomes" id="UP001056120"/>
    </source>
</evidence>
<accession>A0ACB9IYF6</accession>
<gene>
    <name evidence="1" type="ORF">L1987_17256</name>
</gene>
<dbReference type="EMBL" id="CM042023">
    <property type="protein sequence ID" value="KAI3812546.1"/>
    <property type="molecule type" value="Genomic_DNA"/>
</dbReference>
<proteinExistence type="predicted"/>
<name>A0ACB9IYF6_9ASTR</name>
<reference evidence="2" key="1">
    <citation type="journal article" date="2022" name="Mol. Ecol. Resour.">
        <title>The genomes of chicory, endive, great burdock and yacon provide insights into Asteraceae palaeo-polyploidization history and plant inulin production.</title>
        <authorList>
            <person name="Fan W."/>
            <person name="Wang S."/>
            <person name="Wang H."/>
            <person name="Wang A."/>
            <person name="Jiang F."/>
            <person name="Liu H."/>
            <person name="Zhao H."/>
            <person name="Xu D."/>
            <person name="Zhang Y."/>
        </authorList>
    </citation>
    <scope>NUCLEOTIDE SEQUENCE [LARGE SCALE GENOMIC DNA]</scope>
    <source>
        <strain evidence="2">cv. Yunnan</strain>
    </source>
</reference>
<comment type="caution">
    <text evidence="1">The sequence shown here is derived from an EMBL/GenBank/DDBJ whole genome shotgun (WGS) entry which is preliminary data.</text>
</comment>
<dbReference type="Proteomes" id="UP001056120">
    <property type="component" value="Linkage Group LG06"/>
</dbReference>
<keyword evidence="2" id="KW-1185">Reference proteome</keyword>
<evidence type="ECO:0000313" key="1">
    <source>
        <dbReference type="EMBL" id="KAI3812546.1"/>
    </source>
</evidence>
<reference evidence="1 2" key="2">
    <citation type="journal article" date="2022" name="Mol. Ecol. Resour.">
        <title>The genomes of chicory, endive, great burdock and yacon provide insights into Asteraceae paleo-polyploidization history and plant inulin production.</title>
        <authorList>
            <person name="Fan W."/>
            <person name="Wang S."/>
            <person name="Wang H."/>
            <person name="Wang A."/>
            <person name="Jiang F."/>
            <person name="Liu H."/>
            <person name="Zhao H."/>
            <person name="Xu D."/>
            <person name="Zhang Y."/>
        </authorList>
    </citation>
    <scope>NUCLEOTIDE SEQUENCE [LARGE SCALE GENOMIC DNA]</scope>
    <source>
        <strain evidence="2">cv. Yunnan</strain>
        <tissue evidence="1">Leaves</tissue>
    </source>
</reference>
<organism evidence="1 2">
    <name type="scientific">Smallanthus sonchifolius</name>
    <dbReference type="NCBI Taxonomy" id="185202"/>
    <lineage>
        <taxon>Eukaryota</taxon>
        <taxon>Viridiplantae</taxon>
        <taxon>Streptophyta</taxon>
        <taxon>Embryophyta</taxon>
        <taxon>Tracheophyta</taxon>
        <taxon>Spermatophyta</taxon>
        <taxon>Magnoliopsida</taxon>
        <taxon>eudicotyledons</taxon>
        <taxon>Gunneridae</taxon>
        <taxon>Pentapetalae</taxon>
        <taxon>asterids</taxon>
        <taxon>campanulids</taxon>
        <taxon>Asterales</taxon>
        <taxon>Asteraceae</taxon>
        <taxon>Asteroideae</taxon>
        <taxon>Heliantheae alliance</taxon>
        <taxon>Millerieae</taxon>
        <taxon>Smallanthus</taxon>
    </lineage>
</organism>
<sequence>MAASKLPIFFLISLFFALIFTLSEADAAVEEVVVGSDSSKAFRSDYYGLLCHVFVDFVTLNSGHVFEHGNRYKIHSLANISPQNPNLLTDATDFLALLESLAMAASKLHIFFLISLFFALIFTPCKADTAVEEVVAGSDNSEAFQSELDKLTSKIHSLESLVDKKNQELKSKDEAIAQKEKAIAEKEKTIIEKSDSITSLKNEIASLEVKGSLDANEQVKKAHTRVHELEKQVERLQMEKKLKDNLREALETRTKDLETKTVDLNSKLHDLQQVVDEQKKKRHKTERALKIAEEELKKAKFEVTSKIKELTEVHSAWLPPWLAAHLVDFQSYAESHWKEHGKPAFESLKQKALEKKAQAERWAEPHVQTIKAKWIPAAREQWVLVVTNVEPQLQSLTKKTKEVYIQSKDALTPHLIKIKEVVDPHFQTVKKVSKPYIDHIAIATKPHLDKARETVAPYTNEAVKAYGKFLESATNYHHQVKGIVEESLKKHEITSALATKELVWFTASALLALPILILFKTLSAIFFKKVHRRSMLFLKPEFKIELILLHGAIYVSVKAAVVCL</sequence>